<feature type="chain" id="PRO_5004452471" description="Secreted protein" evidence="1">
    <location>
        <begin position="20"/>
        <end position="119"/>
    </location>
</feature>
<reference evidence="3" key="1">
    <citation type="journal article" date="2013" name="Genome Announc.">
        <title>Draft genome sequence of the ascomycete Phaeoacremonium aleophilum strain UCR-PA7, a causal agent of the esca disease complex in grapevines.</title>
        <authorList>
            <person name="Blanco-Ulate B."/>
            <person name="Rolshausen P."/>
            <person name="Cantu D."/>
        </authorList>
    </citation>
    <scope>NUCLEOTIDE SEQUENCE [LARGE SCALE GENOMIC DNA]</scope>
    <source>
        <strain evidence="3">UCR-PA7</strain>
    </source>
</reference>
<dbReference type="eggNOG" id="ENOG502T6BU">
    <property type="taxonomic scope" value="Eukaryota"/>
</dbReference>
<dbReference type="AlphaFoldDB" id="R8BAW4"/>
<accession>R8BAW4</accession>
<keyword evidence="1" id="KW-0732">Signal</keyword>
<evidence type="ECO:0000313" key="2">
    <source>
        <dbReference type="EMBL" id="EON96468.1"/>
    </source>
</evidence>
<evidence type="ECO:0008006" key="4">
    <source>
        <dbReference type="Google" id="ProtNLM"/>
    </source>
</evidence>
<sequence length="119" mass="13263">MHVSMLATSVLLAVTPVIATRWVVNWEQVVGTTCCARGSWFNDELGTSYYVPNFDEGCHGATQVAGVKEFCIDWGHSRGHFIRISGEKLCLHNMGTKVIEESDFHATYQTTFSSTPCTW</sequence>
<dbReference type="RefSeq" id="XP_007918745.1">
    <property type="nucleotide sequence ID" value="XM_007920554.1"/>
</dbReference>
<protein>
    <recommendedName>
        <fullName evidence="4">Secreted protein</fullName>
    </recommendedName>
</protein>
<dbReference type="EMBL" id="KB933338">
    <property type="protein sequence ID" value="EON96468.1"/>
    <property type="molecule type" value="Genomic_DNA"/>
</dbReference>
<proteinExistence type="predicted"/>
<feature type="signal peptide" evidence="1">
    <location>
        <begin position="1"/>
        <end position="19"/>
    </location>
</feature>
<name>R8BAW4_PHAM7</name>
<evidence type="ECO:0000256" key="1">
    <source>
        <dbReference type="SAM" id="SignalP"/>
    </source>
</evidence>
<dbReference type="Proteomes" id="UP000014074">
    <property type="component" value="Unassembled WGS sequence"/>
</dbReference>
<keyword evidence="3" id="KW-1185">Reference proteome</keyword>
<dbReference type="KEGG" id="tmn:UCRPA7_8032"/>
<organism evidence="2 3">
    <name type="scientific">Phaeoacremonium minimum (strain UCR-PA7)</name>
    <name type="common">Esca disease fungus</name>
    <name type="synonym">Togninia minima</name>
    <dbReference type="NCBI Taxonomy" id="1286976"/>
    <lineage>
        <taxon>Eukaryota</taxon>
        <taxon>Fungi</taxon>
        <taxon>Dikarya</taxon>
        <taxon>Ascomycota</taxon>
        <taxon>Pezizomycotina</taxon>
        <taxon>Sordariomycetes</taxon>
        <taxon>Sordariomycetidae</taxon>
        <taxon>Togniniales</taxon>
        <taxon>Togniniaceae</taxon>
        <taxon>Phaeoacremonium</taxon>
    </lineage>
</organism>
<evidence type="ECO:0000313" key="3">
    <source>
        <dbReference type="Proteomes" id="UP000014074"/>
    </source>
</evidence>
<dbReference type="GeneID" id="19328847"/>
<dbReference type="HOGENOM" id="CLU_2063116_0_0_1"/>
<gene>
    <name evidence="2" type="ORF">UCRPA7_8032</name>
</gene>
<dbReference type="OrthoDB" id="4876084at2759"/>